<keyword evidence="5" id="KW-0407">Ion channel</keyword>
<dbReference type="SMART" id="SM00248">
    <property type="entry name" value="ANK"/>
    <property type="match status" value="29"/>
</dbReference>
<dbReference type="SUPFAM" id="SSF48403">
    <property type="entry name" value="Ankyrin repeat"/>
    <property type="match status" value="4"/>
</dbReference>
<dbReference type="PANTHER" id="PTHR24161">
    <property type="entry name" value="ANK_REP_REGION DOMAIN-CONTAINING PROTEIN-RELATED"/>
    <property type="match status" value="1"/>
</dbReference>
<dbReference type="PRINTS" id="PR01097">
    <property type="entry name" value="TRNSRECEPTRP"/>
</dbReference>
<evidence type="ECO:0000256" key="1">
    <source>
        <dbReference type="ARBA" id="ARBA00022448"/>
    </source>
</evidence>
<protein>
    <submittedName>
        <fullName evidence="9">Serine/threonine-protein phosphatase 6 regulatory ankyrin repeat subunit A</fullName>
    </submittedName>
</protein>
<dbReference type="PANTHER" id="PTHR24161:SF124">
    <property type="entry name" value="TRANSIENT RECEPTOR POTENTIAL CHANNEL PYREXIA"/>
    <property type="match status" value="1"/>
</dbReference>
<feature type="region of interest" description="Disordered" evidence="7">
    <location>
        <begin position="1683"/>
        <end position="1725"/>
    </location>
</feature>
<dbReference type="FunFam" id="1.25.40.20:FF:000321">
    <property type="entry name" value="No mechanoreceptor potential C, isoform D"/>
    <property type="match status" value="1"/>
</dbReference>
<evidence type="ECO:0000256" key="4">
    <source>
        <dbReference type="ARBA" id="ARBA00023065"/>
    </source>
</evidence>
<keyword evidence="4" id="KW-0406">Ion transport</keyword>
<feature type="repeat" description="ANK" evidence="6">
    <location>
        <begin position="933"/>
        <end position="954"/>
    </location>
</feature>
<dbReference type="FunFam" id="1.25.40.20:FF:000329">
    <property type="entry name" value="No mechanoreceptor potential C, isoform D"/>
    <property type="match status" value="1"/>
</dbReference>
<proteinExistence type="predicted"/>
<keyword evidence="1" id="KW-0813">Transport</keyword>
<feature type="repeat" description="ANK" evidence="6">
    <location>
        <begin position="979"/>
        <end position="1001"/>
    </location>
</feature>
<keyword evidence="3 6" id="KW-0040">ANK repeat</keyword>
<dbReference type="Gene3D" id="1.25.40.20">
    <property type="entry name" value="Ankyrin repeat-containing domain"/>
    <property type="match status" value="8"/>
</dbReference>
<dbReference type="InterPro" id="IPR002153">
    <property type="entry name" value="TRPC_channel"/>
</dbReference>
<evidence type="ECO:0000256" key="3">
    <source>
        <dbReference type="ARBA" id="ARBA00023043"/>
    </source>
</evidence>
<dbReference type="FunFam" id="1.25.40.20:FF:000309">
    <property type="entry name" value="No mechanoreceptor potential C, isoform D"/>
    <property type="match status" value="1"/>
</dbReference>
<dbReference type="FunFam" id="1.25.40.20:FF:000214">
    <property type="entry name" value="No mechanoreceptor potential C, isoform D"/>
    <property type="match status" value="1"/>
</dbReference>
<feature type="repeat" description="ANK" evidence="6">
    <location>
        <begin position="867"/>
        <end position="899"/>
    </location>
</feature>
<feature type="repeat" description="ANK" evidence="6">
    <location>
        <begin position="272"/>
        <end position="304"/>
    </location>
</feature>
<reference evidence="9" key="1">
    <citation type="submission" date="2025-08" db="UniProtKB">
        <authorList>
            <consortium name="RefSeq"/>
        </authorList>
    </citation>
    <scope>IDENTIFICATION</scope>
</reference>
<evidence type="ECO:0000256" key="5">
    <source>
        <dbReference type="ARBA" id="ARBA00023303"/>
    </source>
</evidence>
<feature type="region of interest" description="Disordered" evidence="7">
    <location>
        <begin position="1"/>
        <end position="81"/>
    </location>
</feature>
<feature type="repeat" description="ANK" evidence="6">
    <location>
        <begin position="582"/>
        <end position="623"/>
    </location>
</feature>
<evidence type="ECO:0000256" key="2">
    <source>
        <dbReference type="ARBA" id="ARBA00022737"/>
    </source>
</evidence>
<dbReference type="Pfam" id="PF00023">
    <property type="entry name" value="Ank"/>
    <property type="match status" value="4"/>
</dbReference>
<evidence type="ECO:0000313" key="9">
    <source>
        <dbReference type="RefSeq" id="XP_016972261.1"/>
    </source>
</evidence>
<feature type="repeat" description="ANK" evidence="6">
    <location>
        <begin position="1081"/>
        <end position="1113"/>
    </location>
</feature>
<dbReference type="GO" id="GO:0016020">
    <property type="term" value="C:membrane"/>
    <property type="evidence" value="ECO:0007669"/>
    <property type="project" value="InterPro"/>
</dbReference>
<dbReference type="PROSITE" id="PS50088">
    <property type="entry name" value="ANK_REPEAT"/>
    <property type="match status" value="20"/>
</dbReference>
<feature type="repeat" description="ANK" evidence="6">
    <location>
        <begin position="438"/>
        <end position="470"/>
    </location>
</feature>
<dbReference type="InterPro" id="IPR036770">
    <property type="entry name" value="Ankyrin_rpt-contain_sf"/>
</dbReference>
<feature type="repeat" description="ANK" evidence="6">
    <location>
        <begin position="1014"/>
        <end position="1046"/>
    </location>
</feature>
<feature type="repeat" description="ANK" evidence="6">
    <location>
        <begin position="697"/>
        <end position="729"/>
    </location>
</feature>
<keyword evidence="8" id="KW-0812">Transmembrane</keyword>
<name>A0A6P4EFZ4_DRORH</name>
<dbReference type="Pfam" id="PF12796">
    <property type="entry name" value="Ank_2"/>
    <property type="match status" value="9"/>
</dbReference>
<feature type="transmembrane region" description="Helical" evidence="8">
    <location>
        <begin position="1276"/>
        <end position="1296"/>
    </location>
</feature>
<dbReference type="FunFam" id="1.25.40.20:FF:000292">
    <property type="entry name" value="No mechanoreceptor potential C, isoform F"/>
    <property type="match status" value="1"/>
</dbReference>
<evidence type="ECO:0000256" key="6">
    <source>
        <dbReference type="PROSITE-ProRule" id="PRU00023"/>
    </source>
</evidence>
<keyword evidence="2" id="KW-0677">Repeat</keyword>
<feature type="repeat" description="ANK" evidence="6">
    <location>
        <begin position="1048"/>
        <end position="1080"/>
    </location>
</feature>
<feature type="transmembrane region" description="Helical" evidence="8">
    <location>
        <begin position="1341"/>
        <end position="1358"/>
    </location>
</feature>
<feature type="repeat" description="ANK" evidence="6">
    <location>
        <begin position="372"/>
        <end position="404"/>
    </location>
</feature>
<dbReference type="GO" id="GO:0005262">
    <property type="term" value="F:calcium channel activity"/>
    <property type="evidence" value="ECO:0007669"/>
    <property type="project" value="InterPro"/>
</dbReference>
<feature type="repeat" description="ANK" evidence="6">
    <location>
        <begin position="664"/>
        <end position="696"/>
    </location>
</feature>
<feature type="region of interest" description="Disordered" evidence="7">
    <location>
        <begin position="1390"/>
        <end position="1412"/>
    </location>
</feature>
<feature type="repeat" description="ANK" evidence="6">
    <location>
        <begin position="764"/>
        <end position="796"/>
    </location>
</feature>
<dbReference type="PRINTS" id="PR01415">
    <property type="entry name" value="ANKYRIN"/>
</dbReference>
<feature type="repeat" description="ANK" evidence="6">
    <location>
        <begin position="472"/>
        <end position="505"/>
    </location>
</feature>
<accession>A0A6P4EFZ4</accession>
<evidence type="ECO:0000256" key="7">
    <source>
        <dbReference type="SAM" id="MobiDB-lite"/>
    </source>
</evidence>
<feature type="repeat" description="ANK" evidence="6">
    <location>
        <begin position="405"/>
        <end position="437"/>
    </location>
</feature>
<gene>
    <name evidence="9" type="primary">LOC108039694</name>
</gene>
<dbReference type="RefSeq" id="XP_016972261.1">
    <property type="nucleotide sequence ID" value="XM_017116772.1"/>
</dbReference>
<keyword evidence="8" id="KW-1133">Transmembrane helix</keyword>
<sequence length="1725" mass="187448">MSQPRGGRGGGRGGGAGGAGVGRKTPSSLTGPPDDSATPSERATPASKADSDPKDDSSSNGDKKDMDLFPAPKPPSAGASIRDTANKVLGLAMKSEWTPIEAELKKLEKYVANVGEDGNHIPLAGVHDMNTGMTPLMYATKDNKTAIMDRMIELGADVGARNNDNYNVLHIAAMYSREDVVKLLLTKRGVDPFSTGGSRSQTAVHLVSSRQTGTATNILRALLAAAGKDIRLKADGRGKIPLLLAVESGNQSMCRELLAAQTADQLKATTANGDTALHLAARRRDVDMVRILVDYGTNVDTQNGEGQTPLHIAAAEGDEALLKYFYGVRASASIADNQDRTPMHLAAENGHAHVIEILADKFKASIFERTKDGSTLMHIASLNGHAECATMLFKKGVYLHMPNKDGARSIHTAAAYGHTGIINTLLQKGEKVDVTTNDNYTALHIAVESAKPAVVETLLGFGADVHVRGGKLRETPLHIAARVKDGDRCALMLLKSGASPNLTTDDCLTPVHVAARHGNLATLMQLLEDEGDPLYKSNTGETPLHMACRACHPDIVRHLIETVKEKHGPDKATTYINSVNEDGATALHYTCQITKEEVKIPESDKQIVRMLLENGADVTLQTKNALETAFHYCAVAGNNDVLMEMISHMNPTDIQKAMNRQSSVGWTPLLIACHRGHMELVNNLLANHARVDVFDTEGRSALHLAAERGYLHVCDALLTNKAFINSKSRVGRTALHLASMNGFTHLVKFLIKDHNAVIDILTLRKQTPLHLAAASGQMEVCQLLLELGANIDATDDLGQKPIHVAAQNNYSEVAKLFLQQHPSLVNATSKDGNTCAHIAAMQGSVKVIEELMKFDRSGVISARNKLTDATPLQLAAEGGHADVVKALVRAGASCTEENKAGFTAVHLAAQNGHGQVLDVLKSTNSLRINSKKLGLTPLHVAAYYGQADTVRELLTSVPATVKSETPTGQSLFGDLGTESGMTPLHLAAFSGNENVVRLLLNSAGVQVDAATIENGYNPLHLACFGGHMSVVGLLLSRSAELLQSQDRNGRTGLHIAAMHGHIQMVEILLGQGAEINATDRNGWTPLHCAAKAGHLEVVKLLCEAGASPKSETNYGCAAIWFAASEGHNEVLRYLMNKEHDTYGLMEDKRFVYNLMVVSKNHNNKPIQEFVLVSPAPVDTAAKLSNIYIVLSTKEKERAKDLVAAGKQCEAMATELLALAAGSDSAGKILQATDKRNVEFLDVLIENEQKEVIAHTVVQRYLQELWHGSLTWASWKILLLLVAFIVCPPVWIGFTFPMGHKFNKVPIIKFMSYLTSHIYLMIHLSIVGITPIYPVLRLSLVPYWYEVGLLIWLSGLLLFELTNPSDKSGLGSIKLAPLAHHQILHNRNNRNRSSRIDNVNDNATDTDTDADTRIGESFEPLSCELRDAAFDVQSTKKISKLAHTPVPSRQYISNIYIYASCSNANAIVQTYLIVSNVPFGPIWLGPMTPFLAFERLFFAVFGQTTTLDINPMRHLRPEWTEVLFKFVFGIYLLVSVVVLINLLIAMMSDTYQRIQAQSDIEWKFGLSKLIRNMHRTTTAPSPLNLVTTWFMWIVEKVKARMKKKKRPSLVQMMGIRQASPRTKAGAKWLSKIKKGETYSVALSQVHLSPLGSQASFSQANQNRIENVADWEAIAKKYRALVGDEEGGSLKDSDAESGSQEGSGAPQPPAQVGRRAIKAAPANTTKK</sequence>
<feature type="repeat" description="ANK" evidence="6">
    <location>
        <begin position="305"/>
        <end position="337"/>
    </location>
</feature>
<evidence type="ECO:0000256" key="8">
    <source>
        <dbReference type="SAM" id="Phobius"/>
    </source>
</evidence>
<feature type="repeat" description="ANK" evidence="6">
    <location>
        <begin position="539"/>
        <end position="571"/>
    </location>
</feature>
<dbReference type="OrthoDB" id="195446at2759"/>
<feature type="repeat" description="ANK" evidence="6">
    <location>
        <begin position="730"/>
        <end position="752"/>
    </location>
</feature>
<dbReference type="InterPro" id="IPR002110">
    <property type="entry name" value="Ankyrin_rpt"/>
</dbReference>
<feature type="transmembrane region" description="Helical" evidence="8">
    <location>
        <begin position="1317"/>
        <end position="1335"/>
    </location>
</feature>
<feature type="repeat" description="ANK" evidence="6">
    <location>
        <begin position="131"/>
        <end position="163"/>
    </location>
</feature>
<keyword evidence="8" id="KW-0472">Membrane</keyword>
<feature type="repeat" description="ANK" evidence="6">
    <location>
        <begin position="338"/>
        <end position="361"/>
    </location>
</feature>
<feature type="transmembrane region" description="Helical" evidence="8">
    <location>
        <begin position="1521"/>
        <end position="1546"/>
    </location>
</feature>
<feature type="compositionally biased region" description="Gly residues" evidence="7">
    <location>
        <begin position="1"/>
        <end position="21"/>
    </location>
</feature>
<feature type="compositionally biased region" description="Basic and acidic residues" evidence="7">
    <location>
        <begin position="49"/>
        <end position="67"/>
    </location>
</feature>
<dbReference type="FunFam" id="1.25.40.20:FF:000241">
    <property type="entry name" value="No mechanoreceptor potential C, isoform D"/>
    <property type="match status" value="1"/>
</dbReference>
<dbReference type="PROSITE" id="PS50297">
    <property type="entry name" value="ANK_REP_REGION"/>
    <property type="match status" value="19"/>
</dbReference>
<organism evidence="9">
    <name type="scientific">Drosophila rhopaloa</name>
    <name type="common">Fruit fly</name>
    <dbReference type="NCBI Taxonomy" id="1041015"/>
    <lineage>
        <taxon>Eukaryota</taxon>
        <taxon>Metazoa</taxon>
        <taxon>Ecdysozoa</taxon>
        <taxon>Arthropoda</taxon>
        <taxon>Hexapoda</taxon>
        <taxon>Insecta</taxon>
        <taxon>Pterygota</taxon>
        <taxon>Neoptera</taxon>
        <taxon>Endopterygota</taxon>
        <taxon>Diptera</taxon>
        <taxon>Brachycera</taxon>
        <taxon>Muscomorpha</taxon>
        <taxon>Ephydroidea</taxon>
        <taxon>Drosophilidae</taxon>
        <taxon>Drosophila</taxon>
        <taxon>Sophophora</taxon>
    </lineage>
</organism>